<proteinExistence type="predicted"/>
<dbReference type="EMBL" id="CP001899">
    <property type="protein sequence ID" value="ADC66455.1"/>
    <property type="molecule type" value="Genomic_DNA"/>
</dbReference>
<dbReference type="RefSeq" id="WP_012966792.1">
    <property type="nucleotide sequence ID" value="NC_013849.1"/>
</dbReference>
<protein>
    <submittedName>
        <fullName evidence="1">Uncharacterized protein</fullName>
    </submittedName>
</protein>
<dbReference type="AlphaFoldDB" id="D3S1J1"/>
<reference evidence="2" key="1">
    <citation type="submission" date="2010-02" db="EMBL/GenBank/DDBJ databases">
        <title>Complete sequence of Ferroglobus placidus DSM 10642.</title>
        <authorList>
            <consortium name="US DOE Joint Genome Institute"/>
            <person name="Lucas S."/>
            <person name="Copeland A."/>
            <person name="Lapidus A."/>
            <person name="Cheng J.-F."/>
            <person name="Bruce D."/>
            <person name="Goodwin L."/>
            <person name="Pitluck S."/>
            <person name="Saunders E."/>
            <person name="Brettin T."/>
            <person name="Detter J.C."/>
            <person name="Han C."/>
            <person name="Tapia R."/>
            <person name="Larimer F."/>
            <person name="Land M."/>
            <person name="Hauser L."/>
            <person name="Kyrpides N."/>
            <person name="Ivanova N."/>
            <person name="Holmes D."/>
            <person name="Lovley D."/>
            <person name="Kyrpides N."/>
            <person name="Anderson I.J."/>
            <person name="Woyke T."/>
        </authorList>
    </citation>
    <scope>NUCLEOTIDE SEQUENCE [LARGE SCALE GENOMIC DNA]</scope>
    <source>
        <strain evidence="2">DSM 10642 / AEDII12DO</strain>
    </source>
</reference>
<dbReference type="STRING" id="589924.Ferp_2335"/>
<accession>D3S1J1</accession>
<keyword evidence="2" id="KW-1185">Reference proteome</keyword>
<dbReference type="HOGENOM" id="CLU_2820636_0_0_2"/>
<evidence type="ECO:0000313" key="1">
    <source>
        <dbReference type="EMBL" id="ADC66455.1"/>
    </source>
</evidence>
<dbReference type="Proteomes" id="UP000002613">
    <property type="component" value="Chromosome"/>
</dbReference>
<gene>
    <name evidence="1" type="ordered locus">Ferp_2335</name>
</gene>
<sequence>MPLCKACKKRIDLSQPNVYVNICRKCGKTFCDLHFDKSKKLCAFCLGVKPEEMEARKGARITFIRR</sequence>
<organism evidence="1 2">
    <name type="scientific">Ferroglobus placidus (strain DSM 10642 / AEDII12DO)</name>
    <dbReference type="NCBI Taxonomy" id="589924"/>
    <lineage>
        <taxon>Archaea</taxon>
        <taxon>Methanobacteriati</taxon>
        <taxon>Methanobacteriota</taxon>
        <taxon>Archaeoglobi</taxon>
        <taxon>Archaeoglobales</taxon>
        <taxon>Archaeoglobaceae</taxon>
        <taxon>Ferroglobus</taxon>
    </lineage>
</organism>
<dbReference type="KEGG" id="fpl:Ferp_2335"/>
<evidence type="ECO:0000313" key="2">
    <source>
        <dbReference type="Proteomes" id="UP000002613"/>
    </source>
</evidence>
<dbReference type="PaxDb" id="589924-Ferp_2335"/>
<name>D3S1J1_FERPA</name>
<dbReference type="GeneID" id="8779875"/>
<dbReference type="OrthoDB" id="70008at2157"/>
<reference evidence="1 2" key="2">
    <citation type="journal article" date="2011" name="Stand. Genomic Sci.">
        <title>Complete genome sequence of Ferroglobus placidus AEDII12DO.</title>
        <authorList>
            <person name="Anderson I."/>
            <person name="Risso C."/>
            <person name="Holmes D."/>
            <person name="Lucas S."/>
            <person name="Copeland A."/>
            <person name="Lapidus A."/>
            <person name="Cheng J.F."/>
            <person name="Bruce D."/>
            <person name="Goodwin L."/>
            <person name="Pitluck S."/>
            <person name="Saunders E."/>
            <person name="Brettin T."/>
            <person name="Detter J.C."/>
            <person name="Han C."/>
            <person name="Tapia R."/>
            <person name="Larimer F."/>
            <person name="Land M."/>
            <person name="Hauser L."/>
            <person name="Woyke T."/>
            <person name="Lovley D."/>
            <person name="Kyrpides N."/>
            <person name="Ivanova N."/>
        </authorList>
    </citation>
    <scope>NUCLEOTIDE SEQUENCE [LARGE SCALE GENOMIC DNA]</scope>
    <source>
        <strain evidence="2">DSM 10642 / AEDII12DO</strain>
    </source>
</reference>